<accession>A0A315Y2S5</accession>
<feature type="signal peptide" evidence="1">
    <location>
        <begin position="1"/>
        <end position="20"/>
    </location>
</feature>
<evidence type="ECO:0000256" key="1">
    <source>
        <dbReference type="SAM" id="SignalP"/>
    </source>
</evidence>
<sequence length="353" mass="38619">MKIAKILSAMTAAVTLAALAGCSSKKQTESSETDPLAPKTAPQNVTFDWQEPFETIIMAFKNSDRYTDTSMFEIRDLTGDNVPELIISPSDDVASKCEVYKLIGSRADLIANSGSYGTIDYIPSANAIGYVYEGTGFSMGEYQTYQDGGFVTDVSFYNNAGSASSGAVIRYEINGEDVTLSKYQEALIPYQEFTVKVGRKFSVGTNAVNYAIRRDACWNEVLTDEQKQLYKDKLNEIMGSGELKDAAFEVVDLDLNELPEVVVSTGLLNDSDTRILYLDTDGVKELSIASDADGGIQFDISSKIFYAADYYGSIQCWSIAGAEIDGFQPSDSIMRCGRKYDLTAENIENAFIA</sequence>
<dbReference type="OrthoDB" id="1816625at2"/>
<dbReference type="RefSeq" id="WP_109725409.1">
    <property type="nucleotide sequence ID" value="NZ_CACVSX010000007.1"/>
</dbReference>
<comment type="caution">
    <text evidence="2">The sequence shown here is derived from an EMBL/GenBank/DDBJ whole genome shotgun (WGS) entry which is preliminary data.</text>
</comment>
<gene>
    <name evidence="2" type="ORF">IE37_00514</name>
</gene>
<evidence type="ECO:0000313" key="2">
    <source>
        <dbReference type="EMBL" id="PWJ14530.1"/>
    </source>
</evidence>
<keyword evidence="1" id="KW-0732">Signal</keyword>
<name>A0A315Y2S5_RUMFL</name>
<dbReference type="EMBL" id="QGDI01000002">
    <property type="protein sequence ID" value="PWJ14530.1"/>
    <property type="molecule type" value="Genomic_DNA"/>
</dbReference>
<dbReference type="PROSITE" id="PS51257">
    <property type="entry name" value="PROKAR_LIPOPROTEIN"/>
    <property type="match status" value="1"/>
</dbReference>
<dbReference type="Proteomes" id="UP000245720">
    <property type="component" value="Unassembled WGS sequence"/>
</dbReference>
<organism evidence="2 3">
    <name type="scientific">Ruminococcus flavefaciens</name>
    <dbReference type="NCBI Taxonomy" id="1265"/>
    <lineage>
        <taxon>Bacteria</taxon>
        <taxon>Bacillati</taxon>
        <taxon>Bacillota</taxon>
        <taxon>Clostridia</taxon>
        <taxon>Eubacteriales</taxon>
        <taxon>Oscillospiraceae</taxon>
        <taxon>Ruminococcus</taxon>
    </lineage>
</organism>
<feature type="chain" id="PRO_5039287621" evidence="1">
    <location>
        <begin position="21"/>
        <end position="353"/>
    </location>
</feature>
<dbReference type="AlphaFoldDB" id="A0A315Y2S5"/>
<proteinExistence type="predicted"/>
<evidence type="ECO:0000313" key="3">
    <source>
        <dbReference type="Proteomes" id="UP000245720"/>
    </source>
</evidence>
<reference evidence="2 3" key="1">
    <citation type="submission" date="2018-05" db="EMBL/GenBank/DDBJ databases">
        <title>The Hungate 1000. A catalogue of reference genomes from the rumen microbiome.</title>
        <authorList>
            <person name="Kelly W."/>
        </authorList>
    </citation>
    <scope>NUCLEOTIDE SEQUENCE [LARGE SCALE GENOMIC DNA]</scope>
    <source>
        <strain evidence="2 3">SAb67</strain>
    </source>
</reference>
<protein>
    <submittedName>
        <fullName evidence="2">Uncharacterized protein</fullName>
    </submittedName>
</protein>